<dbReference type="InterPro" id="IPR022790">
    <property type="entry name" value="GH26_dom"/>
</dbReference>
<organism evidence="5 6">
    <name type="scientific">Adineta ricciae</name>
    <name type="common">Rotifer</name>
    <dbReference type="NCBI Taxonomy" id="249248"/>
    <lineage>
        <taxon>Eukaryota</taxon>
        <taxon>Metazoa</taxon>
        <taxon>Spiralia</taxon>
        <taxon>Gnathifera</taxon>
        <taxon>Rotifera</taxon>
        <taxon>Eurotatoria</taxon>
        <taxon>Bdelloidea</taxon>
        <taxon>Adinetida</taxon>
        <taxon>Adinetidae</taxon>
        <taxon>Adineta</taxon>
    </lineage>
</organism>
<evidence type="ECO:0000313" key="6">
    <source>
        <dbReference type="Proteomes" id="UP000663828"/>
    </source>
</evidence>
<dbReference type="PANTHER" id="PTHR40079">
    <property type="entry name" value="MANNAN ENDO-1,4-BETA-MANNOSIDASE E-RELATED"/>
    <property type="match status" value="1"/>
</dbReference>
<dbReference type="PRINTS" id="PR00739">
    <property type="entry name" value="GLHYDRLASE26"/>
</dbReference>
<dbReference type="GO" id="GO:0006080">
    <property type="term" value="P:substituted mannan metabolic process"/>
    <property type="evidence" value="ECO:0007669"/>
    <property type="project" value="InterPro"/>
</dbReference>
<comment type="similarity">
    <text evidence="1">Belongs to the glycosyl hydrolase 26 family.</text>
</comment>
<dbReference type="PANTHER" id="PTHR40079:SF4">
    <property type="entry name" value="GH26 DOMAIN-CONTAINING PROTEIN-RELATED"/>
    <property type="match status" value="1"/>
</dbReference>
<dbReference type="PROSITE" id="PS51764">
    <property type="entry name" value="GH26"/>
    <property type="match status" value="1"/>
</dbReference>
<dbReference type="InterPro" id="IPR017853">
    <property type="entry name" value="GH"/>
</dbReference>
<evidence type="ECO:0000313" key="5">
    <source>
        <dbReference type="EMBL" id="CAF0939962.1"/>
    </source>
</evidence>
<accession>A0A814C6H9</accession>
<dbReference type="Pfam" id="PF02156">
    <property type="entry name" value="Glyco_hydro_26"/>
    <property type="match status" value="1"/>
</dbReference>
<comment type="caution">
    <text evidence="5">The sequence shown here is derived from an EMBL/GenBank/DDBJ whole genome shotgun (WGS) entry which is preliminary data.</text>
</comment>
<dbReference type="AlphaFoldDB" id="A0A814C6H9"/>
<dbReference type="SUPFAM" id="SSF51445">
    <property type="entry name" value="(Trans)glycosidases"/>
    <property type="match status" value="1"/>
</dbReference>
<proteinExistence type="inferred from homology"/>
<evidence type="ECO:0000256" key="1">
    <source>
        <dbReference type="ARBA" id="ARBA00007754"/>
    </source>
</evidence>
<reference evidence="5" key="1">
    <citation type="submission" date="2021-02" db="EMBL/GenBank/DDBJ databases">
        <authorList>
            <person name="Nowell W R."/>
        </authorList>
    </citation>
    <scope>NUCLEOTIDE SEQUENCE</scope>
</reference>
<keyword evidence="3" id="KW-0326">Glycosidase</keyword>
<keyword evidence="6" id="KW-1185">Reference proteome</keyword>
<dbReference type="GO" id="GO:0016985">
    <property type="term" value="F:mannan endo-1,4-beta-mannosidase activity"/>
    <property type="evidence" value="ECO:0007669"/>
    <property type="project" value="InterPro"/>
</dbReference>
<evidence type="ECO:0000256" key="3">
    <source>
        <dbReference type="ARBA" id="ARBA00023295"/>
    </source>
</evidence>
<name>A0A814C6H9_ADIRI</name>
<keyword evidence="2" id="KW-0378">Hydrolase</keyword>
<dbReference type="Gene3D" id="3.20.20.80">
    <property type="entry name" value="Glycosidases"/>
    <property type="match status" value="1"/>
</dbReference>
<protein>
    <recommendedName>
        <fullName evidence="4">GH26 domain-containing protein</fullName>
    </recommendedName>
</protein>
<evidence type="ECO:0000259" key="4">
    <source>
        <dbReference type="PROSITE" id="PS51764"/>
    </source>
</evidence>
<evidence type="ECO:0000256" key="2">
    <source>
        <dbReference type="ARBA" id="ARBA00022801"/>
    </source>
</evidence>
<sequence>MSIRRVRRQLIELNADSNKKVLMPHIHADGNNNKMFVTINDADLDTESNGLKTVNSVLKDSSDLLDTQTSLSRTCIGQQTADKQADVTTKQVLQYITNLSKQRKYLSSQYISISQPNMSMSLIANITAETGQVSDLANSNITAMFRPFHEANGAWFWWGRQDPTVFKNVWIHMFNYLTQVKDLHNILWIYSPEQGASTPSLYYPGSDYVDIVGLDVYTDEPNSLKGYDEMLALNKPTILGEVGPRTADGQFDYSLLPIAIRNKYPKVSYLLTWAGPWSPVANRNAYNLFNNAYVINRGGINITDMMFSV</sequence>
<feature type="domain" description="GH26" evidence="4">
    <location>
        <begin position="1"/>
        <end position="298"/>
    </location>
</feature>
<gene>
    <name evidence="5" type="ORF">XAT740_LOCUS10061</name>
</gene>
<dbReference type="EMBL" id="CAJNOR010000530">
    <property type="protein sequence ID" value="CAF0939962.1"/>
    <property type="molecule type" value="Genomic_DNA"/>
</dbReference>
<dbReference type="InterPro" id="IPR000805">
    <property type="entry name" value="Glyco_hydro_26"/>
</dbReference>
<dbReference type="Proteomes" id="UP000663828">
    <property type="component" value="Unassembled WGS sequence"/>
</dbReference>